<gene>
    <name evidence="1" type="ORF">EHQ95_15205</name>
</gene>
<reference evidence="2" key="1">
    <citation type="journal article" date="2019" name="PLoS Negl. Trop. Dis.">
        <title>Revisiting the worldwide diversity of Leptospira species in the environment.</title>
        <authorList>
            <person name="Vincent A.T."/>
            <person name="Schiettekatte O."/>
            <person name="Bourhy P."/>
            <person name="Veyrier F.J."/>
            <person name="Picardeau M."/>
        </authorList>
    </citation>
    <scope>NUCLEOTIDE SEQUENCE [LARGE SCALE GENOMIC DNA]</scope>
    <source>
        <strain evidence="2">201601955</strain>
    </source>
</reference>
<sequence length="281" mass="32224">MKKIILLTLTFITINCSARQFKFQDPASQIDSGKQGIVVFSAYIIYPNNRNPEDYTPATNDEYSILSIRTNGNDLKNLNTGEILKPSLHKVISEDKEKKMITVSGQDNTRYVIMGNSDDSAKNEIIHANGTFNEILFLDLDTKLGFNRVLHSITNPINGKIDYFFYPVDPEQSFQTLTLKPIPNKITYLGLFQIRIVNTTKENKFAKNKSNDFNSFITSREDSDEYIIASVKPDNGYFEKMTGIKYDKKKAEIRYLKDFIKTQESGHWKTIAEKQLKSLEN</sequence>
<evidence type="ECO:0000313" key="2">
    <source>
        <dbReference type="Proteomes" id="UP000298112"/>
    </source>
</evidence>
<evidence type="ECO:0000313" key="1">
    <source>
        <dbReference type="EMBL" id="TGM48836.1"/>
    </source>
</evidence>
<comment type="caution">
    <text evidence="1">The sequence shown here is derived from an EMBL/GenBank/DDBJ whole genome shotgun (WGS) entry which is preliminary data.</text>
</comment>
<accession>A0ABY2NKR4</accession>
<organism evidence="1 2">
    <name type="scientific">Leptospira vanthielii</name>
    <dbReference type="NCBI Taxonomy" id="293085"/>
    <lineage>
        <taxon>Bacteria</taxon>
        <taxon>Pseudomonadati</taxon>
        <taxon>Spirochaetota</taxon>
        <taxon>Spirochaetia</taxon>
        <taxon>Leptospirales</taxon>
        <taxon>Leptospiraceae</taxon>
        <taxon>Leptospira</taxon>
    </lineage>
</organism>
<name>A0ABY2NKR4_9LEPT</name>
<proteinExistence type="predicted"/>
<dbReference type="EMBL" id="RQHF01000034">
    <property type="protein sequence ID" value="TGM48836.1"/>
    <property type="molecule type" value="Genomic_DNA"/>
</dbReference>
<dbReference type="RefSeq" id="WP_135660101.1">
    <property type="nucleotide sequence ID" value="NZ_RQHF01000034.1"/>
</dbReference>
<protein>
    <submittedName>
        <fullName evidence="1">Uncharacterized protein</fullName>
    </submittedName>
</protein>
<dbReference type="Proteomes" id="UP000298112">
    <property type="component" value="Unassembled WGS sequence"/>
</dbReference>
<keyword evidence="2" id="KW-1185">Reference proteome</keyword>